<feature type="domain" description="AFP-like" evidence="1">
    <location>
        <begin position="266"/>
        <end position="324"/>
    </location>
</feature>
<dbReference type="InterPro" id="IPR020007">
    <property type="entry name" value="NeuB/NeuA"/>
</dbReference>
<name>A0A845AWI2_9SPHN</name>
<dbReference type="AlphaFoldDB" id="A0A845AWI2"/>
<dbReference type="Gene3D" id="3.20.20.70">
    <property type="entry name" value="Aldolase class I"/>
    <property type="match status" value="1"/>
</dbReference>
<dbReference type="GO" id="GO:0016051">
    <property type="term" value="P:carbohydrate biosynthetic process"/>
    <property type="evidence" value="ECO:0007669"/>
    <property type="project" value="InterPro"/>
</dbReference>
<evidence type="ECO:0000313" key="3">
    <source>
        <dbReference type="EMBL" id="MXP33647.1"/>
    </source>
</evidence>
<gene>
    <name evidence="3" type="primary">neuB</name>
    <name evidence="2" type="ORF">GRI94_03510</name>
    <name evidence="3" type="ORF">GRI94_17600</name>
</gene>
<dbReference type="GO" id="GO:0047444">
    <property type="term" value="F:N-acylneuraminate-9-phosphate synthase activity"/>
    <property type="evidence" value="ECO:0007669"/>
    <property type="project" value="TreeGrafter"/>
</dbReference>
<dbReference type="Pfam" id="PF03102">
    <property type="entry name" value="NeuB"/>
    <property type="match status" value="1"/>
</dbReference>
<comment type="caution">
    <text evidence="3">The sequence shown here is derived from an EMBL/GenBank/DDBJ whole genome shotgun (WGS) entry which is preliminary data.</text>
</comment>
<dbReference type="Gene3D" id="3.90.1210.10">
    <property type="entry name" value="Antifreeze-like/N-acetylneuraminic acid synthase C-terminal domain"/>
    <property type="match status" value="1"/>
</dbReference>
<dbReference type="NCBIfam" id="TIGR03569">
    <property type="entry name" value="NeuB_NnaB"/>
    <property type="match status" value="1"/>
</dbReference>
<dbReference type="Proteomes" id="UP000446786">
    <property type="component" value="Unassembled WGS sequence"/>
</dbReference>
<dbReference type="EMBL" id="WTYE01000001">
    <property type="protein sequence ID" value="MXP30887.1"/>
    <property type="molecule type" value="Genomic_DNA"/>
</dbReference>
<accession>A0A845AWI2</accession>
<organism evidence="3 4">
    <name type="scientific">Parerythrobacter jejuensis</name>
    <dbReference type="NCBI Taxonomy" id="795812"/>
    <lineage>
        <taxon>Bacteria</taxon>
        <taxon>Pseudomonadati</taxon>
        <taxon>Pseudomonadota</taxon>
        <taxon>Alphaproteobacteria</taxon>
        <taxon>Sphingomonadales</taxon>
        <taxon>Erythrobacteraceae</taxon>
        <taxon>Parerythrobacter</taxon>
    </lineage>
</organism>
<proteinExistence type="predicted"/>
<dbReference type="InterPro" id="IPR051690">
    <property type="entry name" value="PseI-like"/>
</dbReference>
<dbReference type="CDD" id="cd11615">
    <property type="entry name" value="SAF_NeuB_like"/>
    <property type="match status" value="1"/>
</dbReference>
<evidence type="ECO:0000313" key="2">
    <source>
        <dbReference type="EMBL" id="MXP30887.1"/>
    </source>
</evidence>
<dbReference type="InterPro" id="IPR006190">
    <property type="entry name" value="SAF_AFP_Neu5Ac"/>
</dbReference>
<dbReference type="InterPro" id="IPR013785">
    <property type="entry name" value="Aldolase_TIM"/>
</dbReference>
<dbReference type="SUPFAM" id="SSF51269">
    <property type="entry name" value="AFP III-like domain"/>
    <property type="match status" value="1"/>
</dbReference>
<dbReference type="InterPro" id="IPR013132">
    <property type="entry name" value="PseI/NeuA/B-like_N"/>
</dbReference>
<dbReference type="GO" id="GO:0050462">
    <property type="term" value="F:N-acetylneuraminate synthase activity"/>
    <property type="evidence" value="ECO:0007669"/>
    <property type="project" value="UniProtKB-EC"/>
</dbReference>
<dbReference type="PANTHER" id="PTHR42966:SF1">
    <property type="entry name" value="SIALIC ACID SYNTHASE"/>
    <property type="match status" value="1"/>
</dbReference>
<dbReference type="EMBL" id="WTYE01000001">
    <property type="protein sequence ID" value="MXP33647.1"/>
    <property type="molecule type" value="Genomic_DNA"/>
</dbReference>
<dbReference type="SUPFAM" id="SSF51569">
    <property type="entry name" value="Aldolase"/>
    <property type="match status" value="1"/>
</dbReference>
<dbReference type="OrthoDB" id="9781701at2"/>
<evidence type="ECO:0000259" key="1">
    <source>
        <dbReference type="PROSITE" id="PS50844"/>
    </source>
</evidence>
<protein>
    <submittedName>
        <fullName evidence="3">N-acetylneuraminate synthase</fullName>
        <ecNumber evidence="3">2.5.1.56</ecNumber>
    </submittedName>
</protein>
<dbReference type="EC" id="2.5.1.56" evidence="3"/>
<keyword evidence="3" id="KW-0808">Transferase</keyword>
<dbReference type="InterPro" id="IPR036732">
    <property type="entry name" value="AFP_Neu5c_C_sf"/>
</dbReference>
<evidence type="ECO:0000313" key="4">
    <source>
        <dbReference type="Proteomes" id="UP000446786"/>
    </source>
</evidence>
<dbReference type="InterPro" id="IPR013974">
    <property type="entry name" value="SAF"/>
</dbReference>
<dbReference type="InterPro" id="IPR057736">
    <property type="entry name" value="SAF_PseI/NeuA/NeuB"/>
</dbReference>
<dbReference type="PROSITE" id="PS50844">
    <property type="entry name" value="AFP_LIKE"/>
    <property type="match status" value="1"/>
</dbReference>
<sequence length="327" mass="35131">MGVARKLVKAAADAGADLVKFQTFTASKIASANAPKAAYQQTSTGTDESQLEMVRKLELSREDHYDLMQECKECGIGFFSTGFDIDSLDFLFELGIDRVKIPSGEITNLPLLRHVAGRGLPIILSTGMANLGEIESAVDVLEDGGADREDLTILHCNTEYPTPMHDVNLRAMANIGRALGTSHGYSDHTAGIEVSIAAVALGASVIEKHFTLDRTLPGPDHAASLEPEELRAMVRSIRNIEAAMSGDGIKRPSPSEVGNRSIVRKSIVAACPISKGEAFTVKNLTTKRPGDGVSPMRWDAVIGQVAQKNYVPDEMIEISSGNRREGV</sequence>
<dbReference type="Pfam" id="PF08666">
    <property type="entry name" value="SAF"/>
    <property type="match status" value="1"/>
</dbReference>
<reference evidence="3 4" key="1">
    <citation type="submission" date="2019-12" db="EMBL/GenBank/DDBJ databases">
        <title>Genomic-based taxomic classification of the family Erythrobacteraceae.</title>
        <authorList>
            <person name="Xu L."/>
        </authorList>
    </citation>
    <scope>NUCLEOTIDE SEQUENCE [LARGE SCALE GENOMIC DNA]</scope>
    <source>
        <strain evidence="3 4">JCM 16677</strain>
    </source>
</reference>
<dbReference type="PANTHER" id="PTHR42966">
    <property type="entry name" value="N-ACETYLNEURAMINATE SYNTHASE"/>
    <property type="match status" value="1"/>
</dbReference>
<keyword evidence="4" id="KW-1185">Reference proteome</keyword>